<comment type="caution">
    <text evidence="1">The sequence shown here is derived from an EMBL/GenBank/DDBJ whole genome shotgun (WGS) entry which is preliminary data.</text>
</comment>
<organism evidence="1 2">
    <name type="scientific">Chitinophaga oryziterrae</name>
    <dbReference type="NCBI Taxonomy" id="1031224"/>
    <lineage>
        <taxon>Bacteria</taxon>
        <taxon>Pseudomonadati</taxon>
        <taxon>Bacteroidota</taxon>
        <taxon>Chitinophagia</taxon>
        <taxon>Chitinophagales</taxon>
        <taxon>Chitinophagaceae</taxon>
        <taxon>Chitinophaga</taxon>
    </lineage>
</organism>
<evidence type="ECO:0000313" key="1">
    <source>
        <dbReference type="EMBL" id="MVT39747.1"/>
    </source>
</evidence>
<proteinExistence type="predicted"/>
<name>A0A6N8J3G9_9BACT</name>
<dbReference type="RefSeq" id="WP_157298397.1">
    <property type="nucleotide sequence ID" value="NZ_BAAAZB010000005.1"/>
</dbReference>
<reference evidence="1 2" key="1">
    <citation type="submission" date="2019-12" db="EMBL/GenBank/DDBJ databases">
        <title>The draft genomic sequence of strain Chitinophaga oryziterrae JCM 16595.</title>
        <authorList>
            <person name="Zhang X."/>
        </authorList>
    </citation>
    <scope>NUCLEOTIDE SEQUENCE [LARGE SCALE GENOMIC DNA]</scope>
    <source>
        <strain evidence="1 2">JCM 16595</strain>
    </source>
</reference>
<sequence length="133" mass="14962">MKLKEEYNDLVKSVKTNAKASGNKINNEDIAKRLGLTRTYFSGLLGGSVAVKEKHIEDFKAHFSKELSTDIKPADAGDPLNRERAIMKTLLHRFAKLEAKITDRPIGDILDELEEDIIVNLKDLNKIDNNTKV</sequence>
<protein>
    <submittedName>
        <fullName evidence="1">Uncharacterized protein</fullName>
    </submittedName>
</protein>
<evidence type="ECO:0000313" key="2">
    <source>
        <dbReference type="Proteomes" id="UP000468388"/>
    </source>
</evidence>
<gene>
    <name evidence="1" type="ORF">GO495_04060</name>
</gene>
<accession>A0A6N8J3G9</accession>
<dbReference type="OrthoDB" id="678852at2"/>
<keyword evidence="2" id="KW-1185">Reference proteome</keyword>
<dbReference type="AlphaFoldDB" id="A0A6N8J3G9"/>
<dbReference type="EMBL" id="WRXO01000001">
    <property type="protein sequence ID" value="MVT39747.1"/>
    <property type="molecule type" value="Genomic_DNA"/>
</dbReference>
<dbReference type="Proteomes" id="UP000468388">
    <property type="component" value="Unassembled WGS sequence"/>
</dbReference>